<name>A0A9X0D1P2_9CNID</name>
<comment type="caution">
    <text evidence="2">The sequence shown here is derived from an EMBL/GenBank/DDBJ whole genome shotgun (WGS) entry which is preliminary data.</text>
</comment>
<keyword evidence="3" id="KW-1185">Reference proteome</keyword>
<dbReference type="EMBL" id="MU826170">
    <property type="protein sequence ID" value="KAJ7381614.1"/>
    <property type="molecule type" value="Genomic_DNA"/>
</dbReference>
<dbReference type="Proteomes" id="UP001163046">
    <property type="component" value="Unassembled WGS sequence"/>
</dbReference>
<dbReference type="PANTHER" id="PTHR31196">
    <property type="entry name" value="RNA POLYMERASE II NUCLEAR LOCALIZATION PROTEIN SLC7A6OS-RELATED"/>
    <property type="match status" value="1"/>
</dbReference>
<protein>
    <submittedName>
        <fullName evidence="2">Solute carrier 7, member 6 opposite strand</fullName>
    </submittedName>
</protein>
<dbReference type="OrthoDB" id="6255506at2759"/>
<gene>
    <name evidence="2" type="primary">SLC7A6OS</name>
    <name evidence="2" type="ORF">OS493_040139</name>
</gene>
<evidence type="ECO:0000313" key="3">
    <source>
        <dbReference type="Proteomes" id="UP001163046"/>
    </source>
</evidence>
<feature type="compositionally biased region" description="Basic and acidic residues" evidence="1">
    <location>
        <begin position="65"/>
        <end position="89"/>
    </location>
</feature>
<organism evidence="2 3">
    <name type="scientific">Desmophyllum pertusum</name>
    <dbReference type="NCBI Taxonomy" id="174260"/>
    <lineage>
        <taxon>Eukaryota</taxon>
        <taxon>Metazoa</taxon>
        <taxon>Cnidaria</taxon>
        <taxon>Anthozoa</taxon>
        <taxon>Hexacorallia</taxon>
        <taxon>Scleractinia</taxon>
        <taxon>Caryophylliina</taxon>
        <taxon>Caryophylliidae</taxon>
        <taxon>Desmophyllum</taxon>
    </lineage>
</organism>
<reference evidence="2" key="1">
    <citation type="submission" date="2023-01" db="EMBL/GenBank/DDBJ databases">
        <title>Genome assembly of the deep-sea coral Lophelia pertusa.</title>
        <authorList>
            <person name="Herrera S."/>
            <person name="Cordes E."/>
        </authorList>
    </citation>
    <scope>NUCLEOTIDE SEQUENCE</scope>
    <source>
        <strain evidence="2">USNM1676648</strain>
        <tissue evidence="2">Polyp</tissue>
    </source>
</reference>
<dbReference type="InterPro" id="IPR040218">
    <property type="entry name" value="SLC7A6OS"/>
</dbReference>
<evidence type="ECO:0000313" key="2">
    <source>
        <dbReference type="EMBL" id="KAJ7381614.1"/>
    </source>
</evidence>
<accession>A0A9X0D1P2</accession>
<dbReference type="GO" id="GO:0032502">
    <property type="term" value="P:developmental process"/>
    <property type="evidence" value="ECO:0007669"/>
    <property type="project" value="TreeGrafter"/>
</dbReference>
<proteinExistence type="predicted"/>
<feature type="region of interest" description="Disordered" evidence="1">
    <location>
        <begin position="38"/>
        <end position="113"/>
    </location>
</feature>
<feature type="compositionally biased region" description="Acidic residues" evidence="1">
    <location>
        <begin position="54"/>
        <end position="63"/>
    </location>
</feature>
<dbReference type="AlphaFoldDB" id="A0A9X0D1P2"/>
<sequence>MNQEQKRRNHKKKDMFYDFYYPSDNYGRLGDIVEVLPFDSDSGSRNTGRRFGEIYDDEDDSNDEGNWRNDYPDEDGHRSDSSQDRKFYEDYGFDSDEGYRRHAFDENLSGDDD</sequence>
<evidence type="ECO:0000256" key="1">
    <source>
        <dbReference type="SAM" id="MobiDB-lite"/>
    </source>
</evidence>
<dbReference type="PANTHER" id="PTHR31196:SF2">
    <property type="entry name" value="RNA POLYMERASE II NUCLEAR LOCALIZATION PROTEIN SLC7A6OS-RELATED"/>
    <property type="match status" value="1"/>
</dbReference>